<keyword evidence="4" id="KW-1003">Cell membrane</keyword>
<dbReference type="GO" id="GO:0009234">
    <property type="term" value="P:menaquinone biosynthetic process"/>
    <property type="evidence" value="ECO:0007669"/>
    <property type="project" value="UniProtKB-KW"/>
</dbReference>
<feature type="transmembrane region" description="Helical" evidence="9">
    <location>
        <begin position="88"/>
        <end position="109"/>
    </location>
</feature>
<feature type="transmembrane region" description="Helical" evidence="9">
    <location>
        <begin position="47"/>
        <end position="68"/>
    </location>
</feature>
<evidence type="ECO:0000256" key="4">
    <source>
        <dbReference type="ARBA" id="ARBA00022475"/>
    </source>
</evidence>
<dbReference type="InterPro" id="IPR026046">
    <property type="entry name" value="UBIAD1"/>
</dbReference>
<dbReference type="GO" id="GO:0042371">
    <property type="term" value="P:vitamin K biosynthetic process"/>
    <property type="evidence" value="ECO:0007669"/>
    <property type="project" value="TreeGrafter"/>
</dbReference>
<keyword evidence="5" id="KW-0808">Transferase</keyword>
<feature type="transmembrane region" description="Helical" evidence="9">
    <location>
        <begin position="20"/>
        <end position="41"/>
    </location>
</feature>
<dbReference type="GO" id="GO:0004659">
    <property type="term" value="F:prenyltransferase activity"/>
    <property type="evidence" value="ECO:0007669"/>
    <property type="project" value="InterPro"/>
</dbReference>
<keyword evidence="6 9" id="KW-0812">Transmembrane</keyword>
<name>A0AA90NKS6_9GAMM</name>
<feature type="transmembrane region" description="Helical" evidence="9">
    <location>
        <begin position="235"/>
        <end position="253"/>
    </location>
</feature>
<comment type="pathway">
    <text evidence="2">Quinol/quinone metabolism; menaquinone biosynthesis.</text>
</comment>
<keyword evidence="7 9" id="KW-1133">Transmembrane helix</keyword>
<dbReference type="Pfam" id="PF01040">
    <property type="entry name" value="UbiA"/>
    <property type="match status" value="1"/>
</dbReference>
<dbReference type="AlphaFoldDB" id="A0AA90NKS6"/>
<organism evidence="10 11">
    <name type="scientific">Candidatus Endonucleibacter bathymodioli</name>
    <dbReference type="NCBI Taxonomy" id="539814"/>
    <lineage>
        <taxon>Bacteria</taxon>
        <taxon>Pseudomonadati</taxon>
        <taxon>Pseudomonadota</taxon>
        <taxon>Gammaproteobacteria</taxon>
        <taxon>Oceanospirillales</taxon>
        <taxon>Endozoicomonadaceae</taxon>
        <taxon>Candidatus Endonucleibacter</taxon>
    </lineage>
</organism>
<evidence type="ECO:0000256" key="7">
    <source>
        <dbReference type="ARBA" id="ARBA00022989"/>
    </source>
</evidence>
<accession>A0AA90NKS6</accession>
<dbReference type="Gene3D" id="1.10.357.140">
    <property type="entry name" value="UbiA prenyltransferase"/>
    <property type="match status" value="1"/>
</dbReference>
<dbReference type="InterPro" id="IPR044878">
    <property type="entry name" value="UbiA_sf"/>
</dbReference>
<evidence type="ECO:0000313" key="11">
    <source>
        <dbReference type="Proteomes" id="UP001178148"/>
    </source>
</evidence>
<evidence type="ECO:0000313" key="10">
    <source>
        <dbReference type="EMBL" id="MDP0588503.1"/>
    </source>
</evidence>
<keyword evidence="11" id="KW-1185">Reference proteome</keyword>
<dbReference type="CDD" id="cd13962">
    <property type="entry name" value="PT_UbiA_UBIAD1"/>
    <property type="match status" value="1"/>
</dbReference>
<evidence type="ECO:0000256" key="1">
    <source>
        <dbReference type="ARBA" id="ARBA00004141"/>
    </source>
</evidence>
<feature type="transmembrane region" description="Helical" evidence="9">
    <location>
        <begin position="115"/>
        <end position="134"/>
    </location>
</feature>
<protein>
    <submittedName>
        <fullName evidence="10">Prenyltransferase</fullName>
    </submittedName>
</protein>
<evidence type="ECO:0000256" key="9">
    <source>
        <dbReference type="SAM" id="Phobius"/>
    </source>
</evidence>
<proteinExistence type="predicted"/>
<dbReference type="PIRSF" id="PIRSF005355">
    <property type="entry name" value="UBIAD1"/>
    <property type="match status" value="1"/>
</dbReference>
<keyword evidence="3" id="KW-0474">Menaquinone biosynthesis</keyword>
<dbReference type="PANTHER" id="PTHR13929:SF0">
    <property type="entry name" value="UBIA PRENYLTRANSFERASE DOMAIN-CONTAINING PROTEIN 1"/>
    <property type="match status" value="1"/>
</dbReference>
<feature type="transmembrane region" description="Helical" evidence="9">
    <location>
        <begin position="274"/>
        <end position="294"/>
    </location>
</feature>
<dbReference type="Proteomes" id="UP001178148">
    <property type="component" value="Unassembled WGS sequence"/>
</dbReference>
<reference evidence="10 11" key="1">
    <citation type="journal article" date="2023" name="bioRxiv">
        <title>An intranuclear bacterial parasite of deep-sea mussels expresses apoptosis inhibitors acquired from its host.</title>
        <authorList>
            <person name="Gonzalez Porras M.A."/>
            <person name="Assie A."/>
            <person name="Tietjen M."/>
            <person name="Violette M."/>
            <person name="Kleiner M."/>
            <person name="Gruber-Vodicka H."/>
            <person name="Dubilier N."/>
            <person name="Leisch N."/>
        </authorList>
    </citation>
    <scope>NUCLEOTIDE SEQUENCE [LARGE SCALE GENOMIC DNA]</scope>
    <source>
        <strain evidence="10">IAP13</strain>
    </source>
</reference>
<sequence>MGMFYQTPDKYRLIRALRPFSYSVAVVNCGLGVVLACIHGESNTLRAVLVVVAGVLLQAACNLVNDYADIVFWKKQSGILVAGVIKQIRLNCLLAICLTVVAIAIGIWLSIQTGWYLLALGTVGVVGGYSYTGYPINYKRLGLGVFATFIFTGVLMVAGSHYAVCGVWDSKVIWISIPVSLLSSALLFSNEIRDYKDDLSCSIRTMTVRIGIGLAKVVYGLLLFMVYPVSLWLSWKGWVNNLLYLLPSLLFIWQPMSLLSRGAGANQLIRLPPLTGRFFLCFGLGFILSVSYGLF</sequence>
<evidence type="ECO:0000256" key="3">
    <source>
        <dbReference type="ARBA" id="ARBA00022428"/>
    </source>
</evidence>
<comment type="subcellular location">
    <subcellularLocation>
        <location evidence="1">Membrane</location>
        <topology evidence="1">Multi-pass membrane protein</topology>
    </subcellularLocation>
</comment>
<feature type="transmembrane region" description="Helical" evidence="9">
    <location>
        <begin position="141"/>
        <end position="160"/>
    </location>
</feature>
<dbReference type="PANTHER" id="PTHR13929">
    <property type="entry name" value="1,4-DIHYDROXY-2-NAPHTHOATE OCTAPRENYLTRANSFERASE"/>
    <property type="match status" value="1"/>
</dbReference>
<evidence type="ECO:0000256" key="8">
    <source>
        <dbReference type="ARBA" id="ARBA00023136"/>
    </source>
</evidence>
<feature type="transmembrane region" description="Helical" evidence="9">
    <location>
        <begin position="210"/>
        <end position="229"/>
    </location>
</feature>
<feature type="transmembrane region" description="Helical" evidence="9">
    <location>
        <begin position="172"/>
        <end position="189"/>
    </location>
</feature>
<evidence type="ECO:0000256" key="6">
    <source>
        <dbReference type="ARBA" id="ARBA00022692"/>
    </source>
</evidence>
<dbReference type="EMBL" id="JASXSV010000005">
    <property type="protein sequence ID" value="MDP0588503.1"/>
    <property type="molecule type" value="Genomic_DNA"/>
</dbReference>
<keyword evidence="8 9" id="KW-0472">Membrane</keyword>
<comment type="caution">
    <text evidence="10">The sequence shown here is derived from an EMBL/GenBank/DDBJ whole genome shotgun (WGS) entry which is preliminary data.</text>
</comment>
<evidence type="ECO:0000256" key="5">
    <source>
        <dbReference type="ARBA" id="ARBA00022679"/>
    </source>
</evidence>
<dbReference type="InterPro" id="IPR000537">
    <property type="entry name" value="UbiA_prenyltransferase"/>
</dbReference>
<evidence type="ECO:0000256" key="2">
    <source>
        <dbReference type="ARBA" id="ARBA00004863"/>
    </source>
</evidence>
<gene>
    <name evidence="10" type="ORF">QS748_04660</name>
</gene>
<dbReference type="GO" id="GO:0016020">
    <property type="term" value="C:membrane"/>
    <property type="evidence" value="ECO:0007669"/>
    <property type="project" value="UniProtKB-SubCell"/>
</dbReference>